<dbReference type="Pfam" id="PF13649">
    <property type="entry name" value="Methyltransf_25"/>
    <property type="match status" value="1"/>
</dbReference>
<evidence type="ECO:0000313" key="2">
    <source>
        <dbReference type="EMBL" id="OJD24865.1"/>
    </source>
</evidence>
<dbReference type="Proteomes" id="UP000242791">
    <property type="component" value="Unassembled WGS sequence"/>
</dbReference>
<dbReference type="OrthoDB" id="66144at2759"/>
<accession>A0A1J9Q8K1</accession>
<protein>
    <recommendedName>
        <fullName evidence="1">Methyltransferase domain-containing protein</fullName>
    </recommendedName>
</protein>
<name>A0A1J9Q8K1_9EURO</name>
<gene>
    <name evidence="2" type="ORF">ACJ73_03770</name>
</gene>
<keyword evidence="3" id="KW-1185">Reference proteome</keyword>
<feature type="domain" description="Methyltransferase" evidence="1">
    <location>
        <begin position="69"/>
        <end position="110"/>
    </location>
</feature>
<dbReference type="AlphaFoldDB" id="A0A1J9Q8K1"/>
<comment type="caution">
    <text evidence="2">The sequence shown here is derived from an EMBL/GenBank/DDBJ whole genome shotgun (WGS) entry which is preliminary data.</text>
</comment>
<reference evidence="2 3" key="1">
    <citation type="submission" date="2015-08" db="EMBL/GenBank/DDBJ databases">
        <title>Emmonsia species relationships and genome sequence.</title>
        <authorList>
            <person name="Cuomo C.A."/>
            <person name="Schwartz I.S."/>
            <person name="Kenyon C."/>
            <person name="De Hoog G.S."/>
            <person name="Govender N.P."/>
            <person name="Botha A."/>
            <person name="Moreno L."/>
            <person name="De Vries M."/>
            <person name="Munoz J.F."/>
            <person name="Stielow J.B."/>
        </authorList>
    </citation>
    <scope>NUCLEOTIDE SEQUENCE [LARGE SCALE GENOMIC DNA]</scope>
    <source>
        <strain evidence="2 3">EI222</strain>
    </source>
</reference>
<dbReference type="STRING" id="1658174.A0A1J9Q8K1"/>
<organism evidence="2 3">
    <name type="scientific">Blastomyces percursus</name>
    <dbReference type="NCBI Taxonomy" id="1658174"/>
    <lineage>
        <taxon>Eukaryota</taxon>
        <taxon>Fungi</taxon>
        <taxon>Dikarya</taxon>
        <taxon>Ascomycota</taxon>
        <taxon>Pezizomycotina</taxon>
        <taxon>Eurotiomycetes</taxon>
        <taxon>Eurotiomycetidae</taxon>
        <taxon>Onygenales</taxon>
        <taxon>Ajellomycetaceae</taxon>
        <taxon>Blastomyces</taxon>
    </lineage>
</organism>
<dbReference type="InterPro" id="IPR029063">
    <property type="entry name" value="SAM-dependent_MTases_sf"/>
</dbReference>
<dbReference type="VEuPathDB" id="FungiDB:ACJ73_03770"/>
<dbReference type="InterPro" id="IPR041698">
    <property type="entry name" value="Methyltransf_25"/>
</dbReference>
<sequence length="202" mass="21742">MANTPPIAITPPATPANGKQIKHMDTIDAYDRWAETRARCNHFSRDFTRCSKQIRTAIIILDVGPKLIDRGCGTGRNTVPLTRTASATATIVGLEPSSKMLQIARDRVSKFLGTKSAESSASTALEATKEQGVPSTNDGRVSFYLYNLLHFDAADGGEGGLPATIGNVDGVISTLVMEHVPLGKFFEAASGMACRREVACWW</sequence>
<dbReference type="EMBL" id="LGTZ01000475">
    <property type="protein sequence ID" value="OJD24865.1"/>
    <property type="molecule type" value="Genomic_DNA"/>
</dbReference>
<evidence type="ECO:0000259" key="1">
    <source>
        <dbReference type="Pfam" id="PF13649"/>
    </source>
</evidence>
<dbReference type="SUPFAM" id="SSF53335">
    <property type="entry name" value="S-adenosyl-L-methionine-dependent methyltransferases"/>
    <property type="match status" value="1"/>
</dbReference>
<proteinExistence type="predicted"/>
<dbReference type="Gene3D" id="3.40.50.150">
    <property type="entry name" value="Vaccinia Virus protein VP39"/>
    <property type="match status" value="1"/>
</dbReference>
<evidence type="ECO:0000313" key="3">
    <source>
        <dbReference type="Proteomes" id="UP000242791"/>
    </source>
</evidence>